<reference evidence="1" key="2">
    <citation type="submission" date="2025-09" db="UniProtKB">
        <authorList>
            <consortium name="EnsemblPlants"/>
        </authorList>
    </citation>
    <scope>IDENTIFICATION</scope>
</reference>
<evidence type="ECO:0000313" key="2">
    <source>
        <dbReference type="Proteomes" id="UP001732700"/>
    </source>
</evidence>
<organism evidence="1 2">
    <name type="scientific">Avena sativa</name>
    <name type="common">Oat</name>
    <dbReference type="NCBI Taxonomy" id="4498"/>
    <lineage>
        <taxon>Eukaryota</taxon>
        <taxon>Viridiplantae</taxon>
        <taxon>Streptophyta</taxon>
        <taxon>Embryophyta</taxon>
        <taxon>Tracheophyta</taxon>
        <taxon>Spermatophyta</taxon>
        <taxon>Magnoliopsida</taxon>
        <taxon>Liliopsida</taxon>
        <taxon>Poales</taxon>
        <taxon>Poaceae</taxon>
        <taxon>BOP clade</taxon>
        <taxon>Pooideae</taxon>
        <taxon>Poodae</taxon>
        <taxon>Poeae</taxon>
        <taxon>Poeae Chloroplast Group 1 (Aveneae type)</taxon>
        <taxon>Aveninae</taxon>
        <taxon>Avena</taxon>
    </lineage>
</organism>
<name>A0ACD5YP73_AVESA</name>
<protein>
    <submittedName>
        <fullName evidence="1">Uncharacterized protein</fullName>
    </submittedName>
</protein>
<accession>A0ACD5YP73</accession>
<dbReference type="EnsemblPlants" id="AVESA.00010b.r2.5DG1000940.1">
    <property type="protein sequence ID" value="AVESA.00010b.r2.5DG1000940.1.CDS"/>
    <property type="gene ID" value="AVESA.00010b.r2.5DG1000940"/>
</dbReference>
<dbReference type="Proteomes" id="UP001732700">
    <property type="component" value="Chromosome 5D"/>
</dbReference>
<reference evidence="1" key="1">
    <citation type="submission" date="2021-05" db="EMBL/GenBank/DDBJ databases">
        <authorList>
            <person name="Scholz U."/>
            <person name="Mascher M."/>
            <person name="Fiebig A."/>
        </authorList>
    </citation>
    <scope>NUCLEOTIDE SEQUENCE [LARGE SCALE GENOMIC DNA]</scope>
</reference>
<sequence length="119" mass="12793">MRASRGQSHLHPDFPSHLRPVTGAPSPPSRRGSPSSRRRVQPFPLTLCKAHRQVDLMYSGRTVASRVSCSSGNNGTFPPCLCPGFLGFPVVSVNFHLFKAIVRSPASSVVLGICGRSLP</sequence>
<keyword evidence="2" id="KW-1185">Reference proteome</keyword>
<proteinExistence type="predicted"/>
<evidence type="ECO:0000313" key="1">
    <source>
        <dbReference type="EnsemblPlants" id="AVESA.00010b.r2.5DG1000940.1.CDS"/>
    </source>
</evidence>